<proteinExistence type="predicted"/>
<dbReference type="GO" id="GO:0016740">
    <property type="term" value="F:transferase activity"/>
    <property type="evidence" value="ECO:0007669"/>
    <property type="project" value="UniProtKB-KW"/>
</dbReference>
<evidence type="ECO:0000259" key="1">
    <source>
        <dbReference type="Pfam" id="PF13524"/>
    </source>
</evidence>
<dbReference type="AlphaFoldDB" id="A0A1G6UBG8"/>
<dbReference type="SUPFAM" id="SSF53756">
    <property type="entry name" value="UDP-Glycosyltransferase/glycogen phosphorylase"/>
    <property type="match status" value="1"/>
</dbReference>
<feature type="domain" description="Spore protein YkvP/CgeB glycosyl transferase-like" evidence="1">
    <location>
        <begin position="193"/>
        <end position="329"/>
    </location>
</feature>
<name>A0A1G6UBG8_9BACT</name>
<dbReference type="EMBL" id="FNAC01000027">
    <property type="protein sequence ID" value="SDD38708.1"/>
    <property type="molecule type" value="Genomic_DNA"/>
</dbReference>
<dbReference type="RefSeq" id="WP_087940174.1">
    <property type="nucleotide sequence ID" value="NZ_FNAC01000027.1"/>
</dbReference>
<evidence type="ECO:0000313" key="2">
    <source>
        <dbReference type="EMBL" id="SDD38708.1"/>
    </source>
</evidence>
<dbReference type="STRING" id="686796.SAMN04488104_102749"/>
<accession>A0A1G6UBG8</accession>
<gene>
    <name evidence="2" type="ORF">SAMN04488104_102749</name>
</gene>
<evidence type="ECO:0000313" key="3">
    <source>
        <dbReference type="Proteomes" id="UP000199060"/>
    </source>
</evidence>
<keyword evidence="2" id="KW-0808">Transferase</keyword>
<dbReference type="InterPro" id="IPR055259">
    <property type="entry name" value="YkvP/CgeB_Glyco_trans-like"/>
</dbReference>
<sequence length="343" mass="40340">MKIFFAGNIEFGSHSLGRMQAFQNIGHSVHKFDFRIFLPKNRILNAFLYRYGLKFLAKKLNKSFVEEINKFDPDLIWVDKGLYLFPEILQSISQRKVHFNPDDPFGHYKYGWHIFKKSIPFYDIHFVPRPQNIKEYLGYGAKKVIEYDRSYNRKLHYPIKLNPEEKKKYSVEVGFIGSYAEARSNSIKYLIKNGIDVYVYGPGWKKEFQKSGLLRYVKSDAIYGDEYRKVICGMKIALHFLRKENRDFQDSRSFEIPACGTFMLAERSYKHEEFFEDGKEAVYFNTDEELLDKVKSYLANPNLIVEIAKAGYVRSINSGYDHESRLSSLIKNIDESVIESNFQ</sequence>
<dbReference type="Proteomes" id="UP000199060">
    <property type="component" value="Unassembled WGS sequence"/>
</dbReference>
<organism evidence="2 3">
    <name type="scientific">Algoriphagus faecimaris</name>
    <dbReference type="NCBI Taxonomy" id="686796"/>
    <lineage>
        <taxon>Bacteria</taxon>
        <taxon>Pseudomonadati</taxon>
        <taxon>Bacteroidota</taxon>
        <taxon>Cytophagia</taxon>
        <taxon>Cytophagales</taxon>
        <taxon>Cyclobacteriaceae</taxon>
        <taxon>Algoriphagus</taxon>
    </lineage>
</organism>
<dbReference type="Pfam" id="PF13524">
    <property type="entry name" value="Glyco_trans_1_2"/>
    <property type="match status" value="1"/>
</dbReference>
<protein>
    <submittedName>
        <fullName evidence="2">Glycosyl transferases group 1</fullName>
    </submittedName>
</protein>
<reference evidence="3" key="1">
    <citation type="submission" date="2016-10" db="EMBL/GenBank/DDBJ databases">
        <authorList>
            <person name="Varghese N."/>
            <person name="Submissions S."/>
        </authorList>
    </citation>
    <scope>NUCLEOTIDE SEQUENCE [LARGE SCALE GENOMIC DNA]</scope>
    <source>
        <strain evidence="3">DSM 23095</strain>
    </source>
</reference>
<keyword evidence="3" id="KW-1185">Reference proteome</keyword>
<dbReference type="OrthoDB" id="110463at2"/>